<dbReference type="RefSeq" id="WP_184580927.1">
    <property type="nucleotide sequence ID" value="NZ_JACHJT010000001.1"/>
</dbReference>
<protein>
    <submittedName>
        <fullName evidence="1">Uncharacterized protein</fullName>
    </submittedName>
</protein>
<sequence length="228" mass="24005">MSAPPAVLVVDTASPALFTATAADSGVHTGIVTDAHGLPYLPRHRIAARLREGAVRAVRSEPGTNLGTAARDLLGTTNGGHEEHRLLRIGHARLAHPVRAAVAWAMAQRSASHQREALARAVTDTYTTEESGTEVDAHGAPVPGRLRTNQALRPRLRLVAELGWAAPPDAALLRCLARTALATTAAGLRVTRGRGRIDVRLADPAGERDPHDYTVALAELDGPEGGRA</sequence>
<evidence type="ECO:0000313" key="1">
    <source>
        <dbReference type="EMBL" id="MBB4933296.1"/>
    </source>
</evidence>
<dbReference type="Proteomes" id="UP000523007">
    <property type="component" value="Unassembled WGS sequence"/>
</dbReference>
<comment type="caution">
    <text evidence="1">The sequence shown here is derived from an EMBL/GenBank/DDBJ whole genome shotgun (WGS) entry which is preliminary data.</text>
</comment>
<dbReference type="AlphaFoldDB" id="A0A7W7RKQ3"/>
<dbReference type="EMBL" id="JACHJT010000001">
    <property type="protein sequence ID" value="MBB4933296.1"/>
    <property type="molecule type" value="Genomic_DNA"/>
</dbReference>
<reference evidence="1 2" key="1">
    <citation type="submission" date="2020-08" db="EMBL/GenBank/DDBJ databases">
        <title>Sequencing the genomes of 1000 actinobacteria strains.</title>
        <authorList>
            <person name="Klenk H.-P."/>
        </authorList>
    </citation>
    <scope>NUCLEOTIDE SEQUENCE [LARGE SCALE GENOMIC DNA]</scope>
    <source>
        <strain evidence="1 2">DSM 102030</strain>
    </source>
</reference>
<evidence type="ECO:0000313" key="2">
    <source>
        <dbReference type="Proteomes" id="UP000523007"/>
    </source>
</evidence>
<accession>A0A7W7RKQ3</accession>
<gene>
    <name evidence="1" type="ORF">F4561_004116</name>
</gene>
<keyword evidence="2" id="KW-1185">Reference proteome</keyword>
<organism evidence="1 2">
    <name type="scientific">Lipingzhangella halophila</name>
    <dbReference type="NCBI Taxonomy" id="1783352"/>
    <lineage>
        <taxon>Bacteria</taxon>
        <taxon>Bacillati</taxon>
        <taxon>Actinomycetota</taxon>
        <taxon>Actinomycetes</taxon>
        <taxon>Streptosporangiales</taxon>
        <taxon>Nocardiopsidaceae</taxon>
        <taxon>Lipingzhangella</taxon>
    </lineage>
</organism>
<name>A0A7W7RKQ3_9ACTN</name>
<proteinExistence type="predicted"/>